<evidence type="ECO:0000313" key="1">
    <source>
        <dbReference type="EMBL" id="KAF7835906.1"/>
    </source>
</evidence>
<organism evidence="1 2">
    <name type="scientific">Senna tora</name>
    <dbReference type="NCBI Taxonomy" id="362788"/>
    <lineage>
        <taxon>Eukaryota</taxon>
        <taxon>Viridiplantae</taxon>
        <taxon>Streptophyta</taxon>
        <taxon>Embryophyta</taxon>
        <taxon>Tracheophyta</taxon>
        <taxon>Spermatophyta</taxon>
        <taxon>Magnoliopsida</taxon>
        <taxon>eudicotyledons</taxon>
        <taxon>Gunneridae</taxon>
        <taxon>Pentapetalae</taxon>
        <taxon>rosids</taxon>
        <taxon>fabids</taxon>
        <taxon>Fabales</taxon>
        <taxon>Fabaceae</taxon>
        <taxon>Caesalpinioideae</taxon>
        <taxon>Cassia clade</taxon>
        <taxon>Senna</taxon>
    </lineage>
</organism>
<sequence>MAMIITAVRVLAQLAERKGIGACFGDEIDTEWAVSNMLQNLLYRYISFFIYLIVVKRYKYRHQAPEIQNAEDAKK</sequence>
<evidence type="ECO:0000313" key="2">
    <source>
        <dbReference type="Proteomes" id="UP000634136"/>
    </source>
</evidence>
<reference evidence="1" key="1">
    <citation type="submission" date="2020-09" db="EMBL/GenBank/DDBJ databases">
        <title>Genome-Enabled Discovery of Anthraquinone Biosynthesis in Senna tora.</title>
        <authorList>
            <person name="Kang S.-H."/>
            <person name="Pandey R.P."/>
            <person name="Lee C.-M."/>
            <person name="Sim J.-S."/>
            <person name="Jeong J.-T."/>
            <person name="Choi B.-S."/>
            <person name="Jung M."/>
            <person name="Ginzburg D."/>
            <person name="Zhao K."/>
            <person name="Won S.Y."/>
            <person name="Oh T.-J."/>
            <person name="Yu Y."/>
            <person name="Kim N.-H."/>
            <person name="Lee O.R."/>
            <person name="Lee T.-H."/>
            <person name="Bashyal P."/>
            <person name="Kim T.-S."/>
            <person name="Lee W.-H."/>
            <person name="Kawkins C."/>
            <person name="Kim C.-K."/>
            <person name="Kim J.S."/>
            <person name="Ahn B.O."/>
            <person name="Rhee S.Y."/>
            <person name="Sohng J.K."/>
        </authorList>
    </citation>
    <scope>NUCLEOTIDE SEQUENCE</scope>
    <source>
        <tissue evidence="1">Leaf</tissue>
    </source>
</reference>
<dbReference type="AlphaFoldDB" id="A0A835CBR9"/>
<gene>
    <name evidence="1" type="ORF">G2W53_010765</name>
</gene>
<comment type="caution">
    <text evidence="1">The sequence shown here is derived from an EMBL/GenBank/DDBJ whole genome shotgun (WGS) entry which is preliminary data.</text>
</comment>
<keyword evidence="2" id="KW-1185">Reference proteome</keyword>
<name>A0A835CBR9_9FABA</name>
<accession>A0A835CBR9</accession>
<proteinExistence type="predicted"/>
<dbReference type="Proteomes" id="UP000634136">
    <property type="component" value="Unassembled WGS sequence"/>
</dbReference>
<dbReference type="EMBL" id="JAAIUW010000004">
    <property type="protein sequence ID" value="KAF7835906.1"/>
    <property type="molecule type" value="Genomic_DNA"/>
</dbReference>
<protein>
    <submittedName>
        <fullName evidence="1">Uncharacterized protein</fullName>
    </submittedName>
</protein>